<gene>
    <name evidence="2" type="ORF">POL72_31880</name>
</gene>
<dbReference type="RefSeq" id="WP_272100236.1">
    <property type="nucleotide sequence ID" value="NZ_JAQNDK010000004.1"/>
</dbReference>
<sequence>MIDRRTLLISCAFAFAAITSVTLAESYGAENVGPLAIVVSKSFPTNEISFGDLKRAYMGSPVVANGKPLVPITYPRGSPERIGFDKAVLGMSPEQIGLYWIDRKIRGQAGPPKHVPDAAAVLWIVGRVDGAIGFVRASAAGKDVKILRVDGKLPGDPGYRL</sequence>
<evidence type="ECO:0000313" key="2">
    <source>
        <dbReference type="EMBL" id="MDC0682372.1"/>
    </source>
</evidence>
<name>A0ABT5CB66_9BACT</name>
<evidence type="ECO:0008006" key="4">
    <source>
        <dbReference type="Google" id="ProtNLM"/>
    </source>
</evidence>
<comment type="caution">
    <text evidence="2">The sequence shown here is derived from an EMBL/GenBank/DDBJ whole genome shotgun (WGS) entry which is preliminary data.</text>
</comment>
<proteinExistence type="predicted"/>
<dbReference type="Proteomes" id="UP001217485">
    <property type="component" value="Unassembled WGS sequence"/>
</dbReference>
<evidence type="ECO:0000313" key="3">
    <source>
        <dbReference type="Proteomes" id="UP001217485"/>
    </source>
</evidence>
<protein>
    <recommendedName>
        <fullName evidence="4">Secreted protein</fullName>
    </recommendedName>
</protein>
<feature type="signal peptide" evidence="1">
    <location>
        <begin position="1"/>
        <end position="24"/>
    </location>
</feature>
<reference evidence="2 3" key="1">
    <citation type="submission" date="2023-01" db="EMBL/GenBank/DDBJ databases">
        <title>Minimal conservation of predation-associated metabolite biosynthetic gene clusters underscores biosynthetic potential of Myxococcota including descriptions for ten novel species: Archangium lansinium sp. nov., Myxococcus landrumus sp. nov., Nannocystis bai.</title>
        <authorList>
            <person name="Ahearne A."/>
            <person name="Stevens C."/>
            <person name="Dowd S."/>
        </authorList>
    </citation>
    <scope>NUCLEOTIDE SEQUENCE [LARGE SCALE GENOMIC DNA]</scope>
    <source>
        <strain evidence="2 3">WIWO2</strain>
    </source>
</reference>
<accession>A0ABT5CB66</accession>
<dbReference type="EMBL" id="JAQNDK010000004">
    <property type="protein sequence ID" value="MDC0682372.1"/>
    <property type="molecule type" value="Genomic_DNA"/>
</dbReference>
<evidence type="ECO:0000256" key="1">
    <source>
        <dbReference type="SAM" id="SignalP"/>
    </source>
</evidence>
<feature type="chain" id="PRO_5045800492" description="Secreted protein" evidence="1">
    <location>
        <begin position="25"/>
        <end position="161"/>
    </location>
</feature>
<keyword evidence="3" id="KW-1185">Reference proteome</keyword>
<dbReference type="SUPFAM" id="SSF53850">
    <property type="entry name" value="Periplasmic binding protein-like II"/>
    <property type="match status" value="1"/>
</dbReference>
<dbReference type="Gene3D" id="3.40.190.10">
    <property type="entry name" value="Periplasmic binding protein-like II"/>
    <property type="match status" value="1"/>
</dbReference>
<keyword evidence="1" id="KW-0732">Signal</keyword>
<organism evidence="2 3">
    <name type="scientific">Sorangium atrum</name>
    <dbReference type="NCBI Taxonomy" id="2995308"/>
    <lineage>
        <taxon>Bacteria</taxon>
        <taxon>Pseudomonadati</taxon>
        <taxon>Myxococcota</taxon>
        <taxon>Polyangia</taxon>
        <taxon>Polyangiales</taxon>
        <taxon>Polyangiaceae</taxon>
        <taxon>Sorangium</taxon>
    </lineage>
</organism>